<keyword evidence="2" id="KW-1185">Reference proteome</keyword>
<dbReference type="EMBL" id="JOJR01000390">
    <property type="protein sequence ID" value="RCN38558.1"/>
    <property type="molecule type" value="Genomic_DNA"/>
</dbReference>
<evidence type="ECO:0000313" key="1">
    <source>
        <dbReference type="EMBL" id="RCN38558.1"/>
    </source>
</evidence>
<gene>
    <name evidence="1" type="ORF">ANCCAN_15524</name>
</gene>
<dbReference type="Proteomes" id="UP000252519">
    <property type="component" value="Unassembled WGS sequence"/>
</dbReference>
<dbReference type="AlphaFoldDB" id="A0A368G4E2"/>
<sequence length="84" mass="9609">MVVEQFHVDLVGEEEALLSLPEKWFNKLSGQSGSASFVDALEAWVKRNGTDGFGQKRRSKAKPSKRMGYRLQRLITSLLREDKR</sequence>
<reference evidence="1 2" key="1">
    <citation type="submission" date="2014-10" db="EMBL/GenBank/DDBJ databases">
        <title>Draft genome of the hookworm Ancylostoma caninum.</title>
        <authorList>
            <person name="Mitreva M."/>
        </authorList>
    </citation>
    <scope>NUCLEOTIDE SEQUENCE [LARGE SCALE GENOMIC DNA]</scope>
    <source>
        <strain evidence="1 2">Baltimore</strain>
    </source>
</reference>
<evidence type="ECO:0000313" key="2">
    <source>
        <dbReference type="Proteomes" id="UP000252519"/>
    </source>
</evidence>
<organism evidence="1 2">
    <name type="scientific">Ancylostoma caninum</name>
    <name type="common">Dog hookworm</name>
    <dbReference type="NCBI Taxonomy" id="29170"/>
    <lineage>
        <taxon>Eukaryota</taxon>
        <taxon>Metazoa</taxon>
        <taxon>Ecdysozoa</taxon>
        <taxon>Nematoda</taxon>
        <taxon>Chromadorea</taxon>
        <taxon>Rhabditida</taxon>
        <taxon>Rhabditina</taxon>
        <taxon>Rhabditomorpha</taxon>
        <taxon>Strongyloidea</taxon>
        <taxon>Ancylostomatidae</taxon>
        <taxon>Ancylostomatinae</taxon>
        <taxon>Ancylostoma</taxon>
    </lineage>
</organism>
<protein>
    <submittedName>
        <fullName evidence="1">Uncharacterized protein</fullName>
    </submittedName>
</protein>
<accession>A0A368G4E2</accession>
<name>A0A368G4E2_ANCCA</name>
<proteinExistence type="predicted"/>
<comment type="caution">
    <text evidence="1">The sequence shown here is derived from an EMBL/GenBank/DDBJ whole genome shotgun (WGS) entry which is preliminary data.</text>
</comment>